<reference evidence="6" key="3">
    <citation type="submission" date="2024-10" db="PDB data bank">
        <title>CryoEM structure of Haloferax tailed virus.</title>
        <authorList>
            <person name="Zhang D."/>
            <person name="Daum B."/>
            <person name="Isupov M.N."/>
            <person name="McLaren M."/>
            <person name="Oksanen H."/>
            <person name="Quax T.E.F."/>
            <person name="Schwarzer S."/>
            <person name="Gold V.A.M."/>
            <person name="Stuart W."/>
        </authorList>
    </citation>
    <scope>STRUCTURE BY ELECTRON MICROSCOPY (2.44 ANGSTROMS)</scope>
</reference>
<evidence type="ECO:0000313" key="2">
    <source>
        <dbReference type="EMBL" id="QAS68846.1"/>
    </source>
</evidence>
<keyword evidence="3" id="KW-1185">Reference proteome</keyword>
<protein>
    <submittedName>
        <fullName evidence="2">Portal protein</fullName>
    </submittedName>
</protein>
<dbReference type="EMDB" id="EMD-18642"/>
<accession>A0A410N6Q2</accession>
<dbReference type="SMR" id="A0A410N6Q2"/>
<dbReference type="PDB" id="8QSI">
    <property type="method" value="EM"/>
    <property type="resolution" value="2.75 A"/>
    <property type="chains" value="PA/PB/PC/PD/PE/PF/PG/PH/PI/PJ/PK/PL=1-675"/>
</dbReference>
<name>A0A410N6Q2_HFTV1</name>
<gene>
    <name evidence="2" type="ORF">HFTV1-gp13</name>
</gene>
<dbReference type="PDB" id="8QQN">
    <property type="method" value="EM"/>
    <property type="resolution" value="2.34 A"/>
    <property type="chains" value="PA/PB/PC/PD/PE/PF/PG/PH/PI/PJ/PK/PL=1-675"/>
</dbReference>
<organism evidence="2">
    <name type="scientific">Haloferax tailed virus 1</name>
    <name type="common">HFTV1</name>
    <dbReference type="NCBI Taxonomy" id="2507575"/>
    <lineage>
        <taxon>Viruses</taxon>
        <taxon>Duplodnaviria</taxon>
        <taxon>Heunggongvirae</taxon>
        <taxon>Uroviricota</taxon>
        <taxon>Caudoviricetes</taxon>
        <taxon>Kirjokansivirales</taxon>
        <taxon>Haloferuviridae</taxon>
        <taxon>Retbasiphovirus</taxon>
        <taxon>Retbasiphovirus hantatum</taxon>
        <taxon>Retbasiphovirus HFTV1</taxon>
    </lineage>
</organism>
<dbReference type="Proteomes" id="UP000289930">
    <property type="component" value="Segment"/>
</dbReference>
<dbReference type="PDB" id="8QSY">
    <property type="method" value="EM"/>
    <property type="resolution" value="2.68 A"/>
    <property type="chains" value="PA/PB/PC/PD/PE/PF/PG/PH/PI/PJ/PK/PL=1-675"/>
</dbReference>
<proteinExistence type="evidence at protein level"/>
<evidence type="ECO:0007829" key="5">
    <source>
        <dbReference type="PDB" id="8QSI"/>
    </source>
</evidence>
<evidence type="ECO:0000313" key="3">
    <source>
        <dbReference type="Proteomes" id="UP000289930"/>
    </source>
</evidence>
<reference evidence="2" key="1">
    <citation type="journal article" date="2019" name="Environ. Microbiol.">
        <title>Novel haloarchaeal viruses from Lake Retba infecting Haloferax and Halorubrum species.</title>
        <authorList>
            <person name="Mizuno C.M."/>
            <person name="Prajapati B."/>
            <person name="Lucas-Staat S."/>
            <person name="Sime-Ngando T."/>
            <person name="Forterre P."/>
            <person name="Bamford D.H."/>
            <person name="Prangishvili D."/>
            <person name="Krupovic M."/>
            <person name="Oksanen H.M."/>
        </authorList>
    </citation>
    <scope>NUCLEOTIDE SEQUENCE</scope>
</reference>
<dbReference type="PDB" id="9H4P">
    <property type="method" value="EM"/>
    <property type="resolution" value="2.44 A"/>
    <property type="chains" value="PA/PB/PC/PD/PE/PF/PG/PH/PI/PJ/PK/PL=1-675"/>
</dbReference>
<keyword evidence="4 5" id="KW-0002">3D-structure</keyword>
<reference evidence="4 5" key="2">
    <citation type="submission" date="2023-10" db="PDB data bank">
        <title>CryoEM structure of Haloferax tailed virus 1.</title>
        <authorList>
            <person name="Zhang D."/>
            <person name="Daum B."/>
            <person name="Isupov M.N."/>
            <person name="McLaren M."/>
            <person name="Oksanen H."/>
            <person name="Quax T.E.F."/>
            <person name="Schwarzer S."/>
            <person name="Gold V.A.M."/>
            <person name="Antson A."/>
        </authorList>
    </citation>
    <scope>STRUCTURE BY ELECTRON MICROSCOPY (2.34 ANGSTROMS)</scope>
</reference>
<evidence type="ECO:0000256" key="1">
    <source>
        <dbReference type="SAM" id="MobiDB-lite"/>
    </source>
</evidence>
<evidence type="ECO:0007829" key="4">
    <source>
        <dbReference type="PDB" id="8QQN"/>
    </source>
</evidence>
<dbReference type="EMDB" id="EMD-18599"/>
<dbReference type="EMBL" id="MG550112">
    <property type="protein sequence ID" value="QAS68846.1"/>
    <property type="molecule type" value="Genomic_DNA"/>
</dbReference>
<dbReference type="EMDB" id="EMD-51866"/>
<feature type="region of interest" description="Disordered" evidence="1">
    <location>
        <begin position="410"/>
        <end position="437"/>
    </location>
</feature>
<evidence type="ECO:0007829" key="6">
    <source>
        <dbReference type="PDB" id="9H4P"/>
    </source>
</evidence>
<dbReference type="EMDB" id="EMD-18633"/>
<sequence>MPKYNLRIGNRRVPIASTDTPLSEAIGKRLASSTPQTNVDSMGGGHSYQFNGQDLTFEDLRDIKDVRDSGGQVAQLMDYKALLNFGEGCEIHVEGDDETKQLVDGEPMTLSEWLEDAFPHLDLLVLDLGGDALWYPYAVGEIQETITGEFKEALPAEPWTLMPESDAQGKVQAWHQRTKTHGGYQTQTLPADDLWHIVINKASARDEVGISEVLRNKDEIQAFKQNEAAINQAIELHGFPQRHVKVGKEDGAPVRDNDLRRVRTIFDPRTTDANTAYFTGQDVDVETLEAHNFDYSAIHEMDMRNLTTALGLPLEAGNVGADGLGSGKPAELRFALLKLAIKANQRSFSVQFVERVMRPVVRDYSPFDHEADIRLEINDPLEDIGEVADLIQQVGDYMTNEQVAEKLDLPAPEDDEVADSYRSPADMEKDEAGVQDEPFGGMFAGRDMGNRCLGEGITDDELQHAPEWDRPLLEMYQGVTNPESDTSRTLVSFSSSGTPEFVLERIRESIMDGALFSEFDNIPSSRLMELRQTFADELGTDNFTLDSITDALMDFEADLTRDAAERIARTESSAVLNHAREISYEERGEGNELFYWTGADLGDSRQTEACAWLIRQTNPFSGGTPVPMNELRDMVDEAPSHDDSMDNNLARPDSWVVHPNERSSFVKAPPNWEQL</sequence>